<dbReference type="Pfam" id="PF15864">
    <property type="entry name" value="PglL_A"/>
    <property type="match status" value="1"/>
</dbReference>
<evidence type="ECO:0000256" key="2">
    <source>
        <dbReference type="ARBA" id="ARBA00022692"/>
    </source>
</evidence>
<accession>A0A1W1XSS9</accession>
<dbReference type="EMBL" id="FWXD01000015">
    <property type="protein sequence ID" value="SMC27030.1"/>
    <property type="molecule type" value="Genomic_DNA"/>
</dbReference>
<feature type="transmembrane region" description="Helical" evidence="5">
    <location>
        <begin position="246"/>
        <end position="262"/>
    </location>
</feature>
<feature type="domain" description="Virulence factor membrane-bound polymerase C-terminal" evidence="7">
    <location>
        <begin position="430"/>
        <end position="602"/>
    </location>
</feature>
<feature type="transmembrane region" description="Helical" evidence="5">
    <location>
        <begin position="190"/>
        <end position="213"/>
    </location>
</feature>
<evidence type="ECO:0000259" key="7">
    <source>
        <dbReference type="Pfam" id="PF11846"/>
    </source>
</evidence>
<evidence type="ECO:0000256" key="3">
    <source>
        <dbReference type="ARBA" id="ARBA00022989"/>
    </source>
</evidence>
<feature type="transmembrane region" description="Helical" evidence="5">
    <location>
        <begin position="428"/>
        <end position="444"/>
    </location>
</feature>
<feature type="transmembrane region" description="Helical" evidence="5">
    <location>
        <begin position="33"/>
        <end position="51"/>
    </location>
</feature>
<organism evidence="9 10">
    <name type="scientific">Andreprevotia lacus DSM 23236</name>
    <dbReference type="NCBI Taxonomy" id="1121001"/>
    <lineage>
        <taxon>Bacteria</taxon>
        <taxon>Pseudomonadati</taxon>
        <taxon>Pseudomonadota</taxon>
        <taxon>Betaproteobacteria</taxon>
        <taxon>Neisseriales</taxon>
        <taxon>Chitinibacteraceae</taxon>
        <taxon>Andreprevotia</taxon>
    </lineage>
</organism>
<feature type="transmembrane region" description="Helical" evidence="5">
    <location>
        <begin position="123"/>
        <end position="146"/>
    </location>
</feature>
<dbReference type="RefSeq" id="WP_084091313.1">
    <property type="nucleotide sequence ID" value="NZ_FWXD01000015.1"/>
</dbReference>
<evidence type="ECO:0000256" key="4">
    <source>
        <dbReference type="ARBA" id="ARBA00023136"/>
    </source>
</evidence>
<evidence type="ECO:0000259" key="6">
    <source>
        <dbReference type="Pfam" id="PF04932"/>
    </source>
</evidence>
<feature type="transmembrane region" description="Helical" evidence="5">
    <location>
        <begin position="63"/>
        <end position="87"/>
    </location>
</feature>
<dbReference type="PANTHER" id="PTHR37422:SF21">
    <property type="entry name" value="EXOQ-LIKE PROTEIN"/>
    <property type="match status" value="1"/>
</dbReference>
<keyword evidence="10" id="KW-1185">Reference proteome</keyword>
<evidence type="ECO:0000256" key="1">
    <source>
        <dbReference type="ARBA" id="ARBA00004141"/>
    </source>
</evidence>
<comment type="subcellular location">
    <subcellularLocation>
        <location evidence="1">Membrane</location>
        <topology evidence="1">Multi-pass membrane protein</topology>
    </subcellularLocation>
</comment>
<dbReference type="STRING" id="1121001.SAMN02745857_02683"/>
<reference evidence="9 10" key="1">
    <citation type="submission" date="2017-04" db="EMBL/GenBank/DDBJ databases">
        <authorList>
            <person name="Afonso C.L."/>
            <person name="Miller P.J."/>
            <person name="Scott M.A."/>
            <person name="Spackman E."/>
            <person name="Goraichik I."/>
            <person name="Dimitrov K.M."/>
            <person name="Suarez D.L."/>
            <person name="Swayne D.E."/>
        </authorList>
    </citation>
    <scope>NUCLEOTIDE SEQUENCE [LARGE SCALE GENOMIC DNA]</scope>
    <source>
        <strain evidence="9 10">DSM 23236</strain>
    </source>
</reference>
<proteinExistence type="predicted"/>
<feature type="transmembrane region" description="Helical" evidence="5">
    <location>
        <begin position="93"/>
        <end position="111"/>
    </location>
</feature>
<feature type="transmembrane region" description="Helical" evidence="5">
    <location>
        <begin position="219"/>
        <end position="239"/>
    </location>
</feature>
<dbReference type="AlphaFoldDB" id="A0A1W1XSS9"/>
<feature type="transmembrane region" description="Helical" evidence="5">
    <location>
        <begin position="402"/>
        <end position="421"/>
    </location>
</feature>
<evidence type="ECO:0000256" key="5">
    <source>
        <dbReference type="SAM" id="Phobius"/>
    </source>
</evidence>
<feature type="transmembrane region" description="Helical" evidence="5">
    <location>
        <begin position="166"/>
        <end position="183"/>
    </location>
</feature>
<keyword evidence="9" id="KW-0436">Ligase</keyword>
<keyword evidence="4 5" id="KW-0472">Membrane</keyword>
<dbReference type="InterPro" id="IPR021797">
    <property type="entry name" value="Wzy_C_2"/>
</dbReference>
<feature type="transmembrane region" description="Helical" evidence="5">
    <location>
        <begin position="268"/>
        <end position="285"/>
    </location>
</feature>
<evidence type="ECO:0000259" key="8">
    <source>
        <dbReference type="Pfam" id="PF15864"/>
    </source>
</evidence>
<dbReference type="PANTHER" id="PTHR37422">
    <property type="entry name" value="TEICHURONIC ACID BIOSYNTHESIS PROTEIN TUAE"/>
    <property type="match status" value="1"/>
</dbReference>
<protein>
    <submittedName>
        <fullName evidence="9">Protein glycosylation ligase</fullName>
    </submittedName>
</protein>
<feature type="transmembrane region" description="Helical" evidence="5">
    <location>
        <begin position="478"/>
        <end position="502"/>
    </location>
</feature>
<dbReference type="Pfam" id="PF04932">
    <property type="entry name" value="Wzy_C"/>
    <property type="match status" value="1"/>
</dbReference>
<dbReference type="InterPro" id="IPR031726">
    <property type="entry name" value="PglL_A"/>
</dbReference>
<name>A0A1W1XSS9_9NEIS</name>
<feature type="transmembrane region" description="Helical" evidence="5">
    <location>
        <begin position="292"/>
        <end position="310"/>
    </location>
</feature>
<gene>
    <name evidence="9" type="ORF">SAMN02745857_02683</name>
</gene>
<keyword evidence="2 5" id="KW-0812">Transmembrane</keyword>
<keyword evidence="3 5" id="KW-1133">Transmembrane helix</keyword>
<sequence length="641" mass="70019">MLYVFQALLFLLAAVPCGIPYRYNPNPVFPAELMAFGFSVLLVAAASCIPARQRIDGAQARTAVPWAAWFWLALAAVIGLQCVLMPVPYWSERTVPALYMIAAGLSIWGLARAREAFGIEPLVTAFAWGLLAGALFNSAIGAGQMVSLLKFGDGRLIFGNIGQKNMYGHYLTWGMAAACWLLAERKRTNVNIVVTGALVTGITGLLCVLLGRFVWPGQLFDAGITLSGVAAAVVFGGFLANLLPRTALIIALTWLALGVAWSGSRSPLMYAGAWLALAFVLLAFSRDRTRHFAAWLAGAAVLILAMQYIAPLINDVFQHFMHVQTEVPTGLTRLESNGSRRLVEWHKAWLAFQAHPLLGVGWSAYGAQSVLYQVRPEFAVVSESVLFTHAHNSLLNLMAETGVLGTGVALLALGWAALGLWRRRADSTAMLATALVLVSLLHSLVEYPLWYAHFALPFALMLYLVRDDVPQWRWPGEAVQVAQGAAAIVLLVITVLGGSYYVTIYPILESTKDAKQNGLNIATLQRLRSNPFVDYYADFALSNYIMPSHADIPWKLGILDNLNSVRPYPGQLADAAVMHAFKGEADLAHKLMRQAAFAYPESLDYFYEVIGNNKDNAIVASLKPDVDEAYQLFCKAHIICK</sequence>
<feature type="domain" description="O-antigen ligase-related" evidence="6">
    <location>
        <begin position="251"/>
        <end position="407"/>
    </location>
</feature>
<evidence type="ECO:0000313" key="9">
    <source>
        <dbReference type="EMBL" id="SMC27030.1"/>
    </source>
</evidence>
<dbReference type="InterPro" id="IPR051533">
    <property type="entry name" value="WaaL-like"/>
</dbReference>
<dbReference type="Pfam" id="PF11846">
    <property type="entry name" value="Wzy_C_2"/>
    <property type="match status" value="1"/>
</dbReference>
<dbReference type="Proteomes" id="UP000192761">
    <property type="component" value="Unassembled WGS sequence"/>
</dbReference>
<dbReference type="GO" id="GO:0016874">
    <property type="term" value="F:ligase activity"/>
    <property type="evidence" value="ECO:0007669"/>
    <property type="project" value="UniProtKB-KW"/>
</dbReference>
<dbReference type="OrthoDB" id="4448at2"/>
<evidence type="ECO:0000313" key="10">
    <source>
        <dbReference type="Proteomes" id="UP000192761"/>
    </source>
</evidence>
<dbReference type="InterPro" id="IPR007016">
    <property type="entry name" value="O-antigen_ligase-rel_domated"/>
</dbReference>
<dbReference type="GO" id="GO:0016020">
    <property type="term" value="C:membrane"/>
    <property type="evidence" value="ECO:0007669"/>
    <property type="project" value="UniProtKB-SubCell"/>
</dbReference>
<feature type="domain" description="Protein glycosylation ligase" evidence="8">
    <location>
        <begin position="157"/>
        <end position="182"/>
    </location>
</feature>